<evidence type="ECO:0000259" key="2">
    <source>
        <dbReference type="SMART" id="SM00960"/>
    </source>
</evidence>
<accession>A0A0X3NUI9</accession>
<organism evidence="3">
    <name type="scientific">Schistocephalus solidus</name>
    <name type="common">Tapeworm</name>
    <dbReference type="NCBI Taxonomy" id="70667"/>
    <lineage>
        <taxon>Eukaryota</taxon>
        <taxon>Metazoa</taxon>
        <taxon>Spiralia</taxon>
        <taxon>Lophotrochozoa</taxon>
        <taxon>Platyhelminthes</taxon>
        <taxon>Cestoda</taxon>
        <taxon>Eucestoda</taxon>
        <taxon>Diphyllobothriidea</taxon>
        <taxon>Diphyllobothriidae</taxon>
        <taxon>Schistocephalus</taxon>
    </lineage>
</organism>
<sequence length="119" mass="13303">IYVLFPLRGRTVSLLKVVVFLSSTMSEIEEVFKRLQTHKGTKGLIAATSDGVPIRSTMEDGPTHTYCALVQRLVSKCSQSLKELDPTDDLTFLRIRTAKNEIMVAPEANYFLIVVQDNS</sequence>
<dbReference type="PANTHER" id="PTHR10779">
    <property type="entry name" value="DYNEIN LIGHT CHAIN ROADBLOCK"/>
    <property type="match status" value="1"/>
</dbReference>
<evidence type="ECO:0000256" key="1">
    <source>
        <dbReference type="ARBA" id="ARBA00007191"/>
    </source>
</evidence>
<dbReference type="SMART" id="SM00960">
    <property type="entry name" value="Robl_LC7"/>
    <property type="match status" value="1"/>
</dbReference>
<dbReference type="FunFam" id="3.30.450.30:FF:000011">
    <property type="entry name" value="Dynein light chain roadblock"/>
    <property type="match status" value="1"/>
</dbReference>
<dbReference type="InterPro" id="IPR004942">
    <property type="entry name" value="Roadblock/LAMTOR2_dom"/>
</dbReference>
<evidence type="ECO:0000313" key="3">
    <source>
        <dbReference type="EMBL" id="JAP41157.1"/>
    </source>
</evidence>
<reference evidence="3" key="1">
    <citation type="submission" date="2016-01" db="EMBL/GenBank/DDBJ databases">
        <title>Reference transcriptome for the parasite Schistocephalus solidus: insights into the molecular evolution of parasitism.</title>
        <authorList>
            <person name="Hebert F.O."/>
            <person name="Grambauer S."/>
            <person name="Barber I."/>
            <person name="Landry C.R."/>
            <person name="Aubin-Horth N."/>
        </authorList>
    </citation>
    <scope>NUCLEOTIDE SEQUENCE</scope>
</reference>
<dbReference type="Pfam" id="PF03259">
    <property type="entry name" value="Robl_LC7"/>
    <property type="match status" value="1"/>
</dbReference>
<dbReference type="SUPFAM" id="SSF103196">
    <property type="entry name" value="Roadblock/LC7 domain"/>
    <property type="match status" value="1"/>
</dbReference>
<dbReference type="EMBL" id="GEEE01022068">
    <property type="protein sequence ID" value="JAP41157.1"/>
    <property type="molecule type" value="Transcribed_RNA"/>
</dbReference>
<feature type="non-terminal residue" evidence="3">
    <location>
        <position position="1"/>
    </location>
</feature>
<name>A0A0X3NUI9_SCHSO</name>
<dbReference type="AlphaFoldDB" id="A0A0X3NUI9"/>
<feature type="domain" description="Roadblock/LAMTOR2" evidence="2">
    <location>
        <begin position="28"/>
        <end position="116"/>
    </location>
</feature>
<protein>
    <submittedName>
        <fullName evidence="3">Dynein light chain roadblock-type 1</fullName>
    </submittedName>
</protein>
<comment type="similarity">
    <text evidence="1">Belongs to the GAMAD family.</text>
</comment>
<dbReference type="Gene3D" id="3.30.450.30">
    <property type="entry name" value="Dynein light chain 2a, cytoplasmic"/>
    <property type="match status" value="1"/>
</dbReference>
<gene>
    <name evidence="3" type="primary">DLRB1</name>
    <name evidence="3" type="ORF">TR168242</name>
</gene>
<proteinExistence type="inferred from homology"/>